<gene>
    <name evidence="1" type="ORF">ATZ36_03405</name>
</gene>
<accession>A0A1E5ILL8</accession>
<evidence type="ECO:0008006" key="3">
    <source>
        <dbReference type="Google" id="ProtNLM"/>
    </source>
</evidence>
<evidence type="ECO:0000313" key="1">
    <source>
        <dbReference type="EMBL" id="OEG70993.1"/>
    </source>
</evidence>
<dbReference type="AlphaFoldDB" id="A0A1E5ILL8"/>
<dbReference type="Proteomes" id="UP000095237">
    <property type="component" value="Unassembled WGS sequence"/>
</dbReference>
<organism evidence="1 2">
    <name type="scientific">Endomicrobium trichonymphae</name>
    <dbReference type="NCBI Taxonomy" id="1408204"/>
    <lineage>
        <taxon>Bacteria</taxon>
        <taxon>Pseudomonadati</taxon>
        <taxon>Elusimicrobiota</taxon>
        <taxon>Endomicrobiia</taxon>
        <taxon>Endomicrobiales</taxon>
        <taxon>Endomicrobiaceae</taxon>
        <taxon>Candidatus Endomicrobiellum</taxon>
    </lineage>
</organism>
<sequence>ENIGTAEGLAKNFGRGFTCSLSRDAEDNSIALDKWNEKNPVKSIIADVAGSIPSMLIPGGLIGVGAKVLSKAKTFVKLAKVAAKLKIANKLKTAANVFSKPTVKAATAGGAYSGFRSFVDRQGRRPRQHNKERAWKHRNRQFRRGGTWLFRAEGKQPA</sequence>
<name>A0A1E5ILL8_ENDTX</name>
<reference evidence="1 2" key="1">
    <citation type="submission" date="2015-11" db="EMBL/GenBank/DDBJ databases">
        <title>Evidence for parallel genomic evolution in an endosymbiosis of termite gut flagellates.</title>
        <authorList>
            <person name="Zheng H."/>
        </authorList>
    </citation>
    <scope>NUCLEOTIDE SEQUENCE [LARGE SCALE GENOMIC DNA]</scope>
    <source>
        <strain evidence="1 2">CET450</strain>
    </source>
</reference>
<keyword evidence="2" id="KW-1185">Reference proteome</keyword>
<dbReference type="EMBL" id="LNVX01000250">
    <property type="protein sequence ID" value="OEG70993.1"/>
    <property type="molecule type" value="Genomic_DNA"/>
</dbReference>
<proteinExistence type="predicted"/>
<evidence type="ECO:0000313" key="2">
    <source>
        <dbReference type="Proteomes" id="UP000095237"/>
    </source>
</evidence>
<comment type="caution">
    <text evidence="1">The sequence shown here is derived from an EMBL/GenBank/DDBJ whole genome shotgun (WGS) entry which is preliminary data.</text>
</comment>
<protein>
    <recommendedName>
        <fullName evidence="3">Pre-toxin TG domain-containing protein</fullName>
    </recommendedName>
</protein>
<feature type="non-terminal residue" evidence="1">
    <location>
        <position position="1"/>
    </location>
</feature>